<evidence type="ECO:0000313" key="3">
    <source>
        <dbReference type="Proteomes" id="UP000640052"/>
    </source>
</evidence>
<reference evidence="2" key="1">
    <citation type="submission" date="2021-01" db="EMBL/GenBank/DDBJ databases">
        <title>Whole genome shotgun sequence of Acrocarpospora phusangensis NBRC 108782.</title>
        <authorList>
            <person name="Komaki H."/>
            <person name="Tamura T."/>
        </authorList>
    </citation>
    <scope>NUCLEOTIDE SEQUENCE</scope>
    <source>
        <strain evidence="2">NBRC 108782</strain>
    </source>
</reference>
<dbReference type="Proteomes" id="UP000640052">
    <property type="component" value="Unassembled WGS sequence"/>
</dbReference>
<proteinExistence type="predicted"/>
<dbReference type="AlphaFoldDB" id="A0A919QBT6"/>
<sequence length="328" mass="36305">MNAPLLSDGTYRAHWLREVLRSTQITDSVRVLLMTLALYMDASGRVSVPREEVAGVLGRNPRKVGEKIRATIDSGFLVQLARGQKHQTAVFQAAILGRVLSRTPGEPTENGMAADLSRLPGDPAETEGEVEVSGSPGGPAENSQGADIYDPENSAQGTRNRPPEPQGADFRETPGGPPENSQQAPRGTSQFFSSGDVSEEVDLSDSSSGQLFDLRAAARRREQEEDPESKPSRRKPERPIPADFAVTPAMRKWAADKGYDVDLDRETFRFINHAHQNDRRCRDWLAAWRNWIDKAQEQQARATRRPVAAFPARGTYDKSKVFGNRNRT</sequence>
<protein>
    <submittedName>
        <fullName evidence="2">Uncharacterized protein</fullName>
    </submittedName>
</protein>
<feature type="compositionally biased region" description="Polar residues" evidence="1">
    <location>
        <begin position="179"/>
        <end position="192"/>
    </location>
</feature>
<comment type="caution">
    <text evidence="2">The sequence shown here is derived from an EMBL/GenBank/DDBJ whole genome shotgun (WGS) entry which is preliminary data.</text>
</comment>
<evidence type="ECO:0000313" key="2">
    <source>
        <dbReference type="EMBL" id="GIH26032.1"/>
    </source>
</evidence>
<evidence type="ECO:0000256" key="1">
    <source>
        <dbReference type="SAM" id="MobiDB-lite"/>
    </source>
</evidence>
<feature type="region of interest" description="Disordered" evidence="1">
    <location>
        <begin position="102"/>
        <end position="240"/>
    </location>
</feature>
<organism evidence="2 3">
    <name type="scientific">Acrocarpospora phusangensis</name>
    <dbReference type="NCBI Taxonomy" id="1070424"/>
    <lineage>
        <taxon>Bacteria</taxon>
        <taxon>Bacillati</taxon>
        <taxon>Actinomycetota</taxon>
        <taxon>Actinomycetes</taxon>
        <taxon>Streptosporangiales</taxon>
        <taxon>Streptosporangiaceae</taxon>
        <taxon>Acrocarpospora</taxon>
    </lineage>
</organism>
<gene>
    <name evidence="2" type="ORF">Aph01nite_43420</name>
</gene>
<name>A0A919QBT6_9ACTN</name>
<accession>A0A919QBT6</accession>
<feature type="compositionally biased region" description="Basic and acidic residues" evidence="1">
    <location>
        <begin position="219"/>
        <end position="231"/>
    </location>
</feature>
<keyword evidence="3" id="KW-1185">Reference proteome</keyword>
<dbReference type="EMBL" id="BOOA01000035">
    <property type="protein sequence ID" value="GIH26032.1"/>
    <property type="molecule type" value="Genomic_DNA"/>
</dbReference>